<gene>
    <name evidence="2" type="ORF">B0T14DRAFT_275094</name>
</gene>
<evidence type="ECO:0000256" key="1">
    <source>
        <dbReference type="SAM" id="MobiDB-lite"/>
    </source>
</evidence>
<organism evidence="2 3">
    <name type="scientific">Immersiella caudata</name>
    <dbReference type="NCBI Taxonomy" id="314043"/>
    <lineage>
        <taxon>Eukaryota</taxon>
        <taxon>Fungi</taxon>
        <taxon>Dikarya</taxon>
        <taxon>Ascomycota</taxon>
        <taxon>Pezizomycotina</taxon>
        <taxon>Sordariomycetes</taxon>
        <taxon>Sordariomycetidae</taxon>
        <taxon>Sordariales</taxon>
        <taxon>Lasiosphaeriaceae</taxon>
        <taxon>Immersiella</taxon>
    </lineage>
</organism>
<accession>A0AA39WLS4</accession>
<dbReference type="EMBL" id="JAULSU010000005">
    <property type="protein sequence ID" value="KAK0617756.1"/>
    <property type="molecule type" value="Genomic_DNA"/>
</dbReference>
<feature type="region of interest" description="Disordered" evidence="1">
    <location>
        <begin position="44"/>
        <end position="64"/>
    </location>
</feature>
<comment type="caution">
    <text evidence="2">The sequence shown here is derived from an EMBL/GenBank/DDBJ whole genome shotgun (WGS) entry which is preliminary data.</text>
</comment>
<protein>
    <submittedName>
        <fullName evidence="2">Uncharacterized protein</fullName>
    </submittedName>
</protein>
<reference evidence="2" key="1">
    <citation type="submission" date="2023-06" db="EMBL/GenBank/DDBJ databases">
        <title>Genome-scale phylogeny and comparative genomics of the fungal order Sordariales.</title>
        <authorList>
            <consortium name="Lawrence Berkeley National Laboratory"/>
            <person name="Hensen N."/>
            <person name="Bonometti L."/>
            <person name="Westerberg I."/>
            <person name="Brannstrom I.O."/>
            <person name="Guillou S."/>
            <person name="Cros-Aarteil S."/>
            <person name="Calhoun S."/>
            <person name="Haridas S."/>
            <person name="Kuo A."/>
            <person name="Mondo S."/>
            <person name="Pangilinan J."/>
            <person name="Riley R."/>
            <person name="Labutti K."/>
            <person name="Andreopoulos B."/>
            <person name="Lipzen A."/>
            <person name="Chen C."/>
            <person name="Yanf M."/>
            <person name="Daum C."/>
            <person name="Ng V."/>
            <person name="Clum A."/>
            <person name="Steindorff A."/>
            <person name="Ohm R."/>
            <person name="Martin F."/>
            <person name="Silar P."/>
            <person name="Natvig D."/>
            <person name="Lalanne C."/>
            <person name="Gautier V."/>
            <person name="Ament-Velasquez S.L."/>
            <person name="Kruys A."/>
            <person name="Hutchinson M.I."/>
            <person name="Powell A.J."/>
            <person name="Barry K."/>
            <person name="Miller A.N."/>
            <person name="Grigoriev I.V."/>
            <person name="Debuchy R."/>
            <person name="Gladieux P."/>
            <person name="Thoren M.H."/>
            <person name="Johannesson H."/>
        </authorList>
    </citation>
    <scope>NUCLEOTIDE SEQUENCE</scope>
    <source>
        <strain evidence="2">CBS 606.72</strain>
    </source>
</reference>
<dbReference type="Proteomes" id="UP001175000">
    <property type="component" value="Unassembled WGS sequence"/>
</dbReference>
<evidence type="ECO:0000313" key="3">
    <source>
        <dbReference type="Proteomes" id="UP001175000"/>
    </source>
</evidence>
<dbReference type="AlphaFoldDB" id="A0AA39WLS4"/>
<keyword evidence="3" id="KW-1185">Reference proteome</keyword>
<proteinExistence type="predicted"/>
<sequence length="117" mass="12590">MMSINTNLQQHRRGSRLVFILAVSSFSTSVAVYGARQSPKCQNNAGAAALQPQPGSSGGLGRMEKRAGPAAARVGILRKKLLAVWTLAAGRVCQRGKRRPFVMFLACVGVLRVLLQR</sequence>
<evidence type="ECO:0000313" key="2">
    <source>
        <dbReference type="EMBL" id="KAK0617756.1"/>
    </source>
</evidence>
<name>A0AA39WLS4_9PEZI</name>